<dbReference type="PANTHER" id="PTHR43857:SF1">
    <property type="entry name" value="YJGH FAMILY PROTEIN"/>
    <property type="match status" value="1"/>
</dbReference>
<sequence length="101" mass="11448">MYVSGTTAMNEKGETIGKNVYEQTIYCFEKIKKVLGYGGFSKKDVVLIKAYLVNMKDIGRFDKVFINRFFDIKPGCTLVGIKELVKPNLLVEVECIAEKNL</sequence>
<evidence type="ECO:0000313" key="2">
    <source>
        <dbReference type="Proteomes" id="UP000177208"/>
    </source>
</evidence>
<dbReference type="AlphaFoldDB" id="A0A1F7GAA9"/>
<evidence type="ECO:0000313" key="1">
    <source>
        <dbReference type="EMBL" id="OGK15838.1"/>
    </source>
</evidence>
<proteinExistence type="predicted"/>
<comment type="caution">
    <text evidence="1">The sequence shown here is derived from an EMBL/GenBank/DDBJ whole genome shotgun (WGS) entry which is preliminary data.</text>
</comment>
<reference evidence="1 2" key="1">
    <citation type="journal article" date="2016" name="Nat. Commun.">
        <title>Thousands of microbial genomes shed light on interconnected biogeochemical processes in an aquifer system.</title>
        <authorList>
            <person name="Anantharaman K."/>
            <person name="Brown C.T."/>
            <person name="Hug L.A."/>
            <person name="Sharon I."/>
            <person name="Castelle C.J."/>
            <person name="Probst A.J."/>
            <person name="Thomas B.C."/>
            <person name="Singh A."/>
            <person name="Wilkins M.J."/>
            <person name="Karaoz U."/>
            <person name="Brodie E.L."/>
            <person name="Williams K.H."/>
            <person name="Hubbard S.S."/>
            <person name="Banfield J.F."/>
        </authorList>
    </citation>
    <scope>NUCLEOTIDE SEQUENCE [LARGE SCALE GENOMIC DNA]</scope>
</reference>
<evidence type="ECO:0008006" key="3">
    <source>
        <dbReference type="Google" id="ProtNLM"/>
    </source>
</evidence>
<dbReference type="SUPFAM" id="SSF55298">
    <property type="entry name" value="YjgF-like"/>
    <property type="match status" value="1"/>
</dbReference>
<gene>
    <name evidence="1" type="ORF">A2774_05885</name>
</gene>
<dbReference type="PANTHER" id="PTHR43857">
    <property type="entry name" value="BLR7761 PROTEIN"/>
    <property type="match status" value="1"/>
</dbReference>
<dbReference type="Pfam" id="PF01042">
    <property type="entry name" value="Ribonuc_L-PSP"/>
    <property type="match status" value="1"/>
</dbReference>
<accession>A0A1F7GAA9</accession>
<dbReference type="Proteomes" id="UP000177208">
    <property type="component" value="Unassembled WGS sequence"/>
</dbReference>
<organism evidence="1 2">
    <name type="scientific">Candidatus Roizmanbacteria bacterium RIFCSPHIGHO2_01_FULL_39_12c</name>
    <dbReference type="NCBI Taxonomy" id="1802031"/>
    <lineage>
        <taxon>Bacteria</taxon>
        <taxon>Candidatus Roizmaniibacteriota</taxon>
    </lineage>
</organism>
<dbReference type="InterPro" id="IPR035959">
    <property type="entry name" value="RutC-like_sf"/>
</dbReference>
<name>A0A1F7GAA9_9BACT</name>
<dbReference type="Gene3D" id="3.30.1330.40">
    <property type="entry name" value="RutC-like"/>
    <property type="match status" value="1"/>
</dbReference>
<dbReference type="InterPro" id="IPR006175">
    <property type="entry name" value="YjgF/YER057c/UK114"/>
</dbReference>
<protein>
    <recommendedName>
        <fullName evidence="3">Enamine deaminase RidA</fullName>
    </recommendedName>
</protein>
<dbReference type="EMBL" id="MFZG01000030">
    <property type="protein sequence ID" value="OGK15838.1"/>
    <property type="molecule type" value="Genomic_DNA"/>
</dbReference>